<evidence type="ECO:0000256" key="4">
    <source>
        <dbReference type="SAM" id="Phobius"/>
    </source>
</evidence>
<dbReference type="GO" id="GO:0046872">
    <property type="term" value="F:metal ion binding"/>
    <property type="evidence" value="ECO:0007669"/>
    <property type="project" value="UniProtKB-KW"/>
</dbReference>
<dbReference type="EMBL" id="BKCJ010004242">
    <property type="protein sequence ID" value="GEU59850.1"/>
    <property type="molecule type" value="Genomic_DNA"/>
</dbReference>
<feature type="compositionally biased region" description="Low complexity" evidence="3">
    <location>
        <begin position="725"/>
        <end position="744"/>
    </location>
</feature>
<dbReference type="InterPro" id="IPR036397">
    <property type="entry name" value="RNaseH_sf"/>
</dbReference>
<dbReference type="InterPro" id="IPR039537">
    <property type="entry name" value="Retrotran_Ty1/copia-like"/>
</dbReference>
<dbReference type="GO" id="GO:0003676">
    <property type="term" value="F:nucleic acid binding"/>
    <property type="evidence" value="ECO:0007669"/>
    <property type="project" value="InterPro"/>
</dbReference>
<keyword evidence="4" id="KW-0812">Transmembrane</keyword>
<dbReference type="Pfam" id="PF07727">
    <property type="entry name" value="RVT_2"/>
    <property type="match status" value="1"/>
</dbReference>
<dbReference type="PANTHER" id="PTHR42648">
    <property type="entry name" value="TRANSPOSASE, PUTATIVE-RELATED"/>
    <property type="match status" value="1"/>
</dbReference>
<comment type="caution">
    <text evidence="6">The sequence shown here is derived from an EMBL/GenBank/DDBJ whole genome shotgun (WGS) entry which is preliminary data.</text>
</comment>
<dbReference type="InterPro" id="IPR001584">
    <property type="entry name" value="Integrase_cat-core"/>
</dbReference>
<feature type="region of interest" description="Disordered" evidence="3">
    <location>
        <begin position="725"/>
        <end position="811"/>
    </location>
</feature>
<dbReference type="SUPFAM" id="SSF53098">
    <property type="entry name" value="Ribonuclease H-like"/>
    <property type="match status" value="1"/>
</dbReference>
<organism evidence="6">
    <name type="scientific">Tanacetum cinerariifolium</name>
    <name type="common">Dalmatian daisy</name>
    <name type="synonym">Chrysanthemum cinerariifolium</name>
    <dbReference type="NCBI Taxonomy" id="118510"/>
    <lineage>
        <taxon>Eukaryota</taxon>
        <taxon>Viridiplantae</taxon>
        <taxon>Streptophyta</taxon>
        <taxon>Embryophyta</taxon>
        <taxon>Tracheophyta</taxon>
        <taxon>Spermatophyta</taxon>
        <taxon>Magnoliopsida</taxon>
        <taxon>eudicotyledons</taxon>
        <taxon>Gunneridae</taxon>
        <taxon>Pentapetalae</taxon>
        <taxon>asterids</taxon>
        <taxon>campanulids</taxon>
        <taxon>Asterales</taxon>
        <taxon>Asteraceae</taxon>
        <taxon>Asteroideae</taxon>
        <taxon>Anthemideae</taxon>
        <taxon>Anthemidinae</taxon>
        <taxon>Tanacetum</taxon>
    </lineage>
</organism>
<keyword evidence="4" id="KW-1133">Transmembrane helix</keyword>
<evidence type="ECO:0000313" key="6">
    <source>
        <dbReference type="EMBL" id="GEU59850.1"/>
    </source>
</evidence>
<evidence type="ECO:0000256" key="2">
    <source>
        <dbReference type="ARBA" id="ARBA00022801"/>
    </source>
</evidence>
<protein>
    <submittedName>
        <fullName evidence="6">Integrase, catalytic region, zinc finger, CCHC-type, peptidase aspartic, catalytic</fullName>
    </submittedName>
</protein>
<dbReference type="InterPro" id="IPR013103">
    <property type="entry name" value="RVT_2"/>
</dbReference>
<keyword evidence="1" id="KW-0479">Metal-binding</keyword>
<keyword evidence="4" id="KW-0472">Membrane</keyword>
<dbReference type="GO" id="GO:0015074">
    <property type="term" value="P:DNA integration"/>
    <property type="evidence" value="ECO:0007669"/>
    <property type="project" value="InterPro"/>
</dbReference>
<dbReference type="GO" id="GO:0016787">
    <property type="term" value="F:hydrolase activity"/>
    <property type="evidence" value="ECO:0007669"/>
    <property type="project" value="UniProtKB-KW"/>
</dbReference>
<evidence type="ECO:0000256" key="3">
    <source>
        <dbReference type="SAM" id="MobiDB-lite"/>
    </source>
</evidence>
<dbReference type="InterPro" id="IPR012337">
    <property type="entry name" value="RNaseH-like_sf"/>
</dbReference>
<feature type="domain" description="Integrase catalytic" evidence="5">
    <location>
        <begin position="7"/>
        <end position="116"/>
    </location>
</feature>
<feature type="transmembrane region" description="Helical" evidence="4">
    <location>
        <begin position="1243"/>
        <end position="1265"/>
    </location>
</feature>
<dbReference type="Gene3D" id="3.30.420.10">
    <property type="entry name" value="Ribonuclease H-like superfamily/Ribonuclease H"/>
    <property type="match status" value="1"/>
</dbReference>
<name>A0A6L2LFB9_TANCI</name>
<gene>
    <name evidence="6" type="ORF">Tci_031828</name>
</gene>
<dbReference type="AlphaFoldDB" id="A0A6L2LFB9"/>
<dbReference type="Pfam" id="PF00665">
    <property type="entry name" value="rve"/>
    <property type="match status" value="1"/>
</dbReference>
<evidence type="ECO:0000256" key="1">
    <source>
        <dbReference type="ARBA" id="ARBA00022723"/>
    </source>
</evidence>
<proteinExistence type="predicted"/>
<reference evidence="6" key="1">
    <citation type="journal article" date="2019" name="Sci. Rep.">
        <title>Draft genome of Tanacetum cinerariifolium, the natural source of mosquito coil.</title>
        <authorList>
            <person name="Yamashiro T."/>
            <person name="Shiraishi A."/>
            <person name="Satake H."/>
            <person name="Nakayama K."/>
        </authorList>
    </citation>
    <scope>NUCLEOTIDE SEQUENCE</scope>
</reference>
<feature type="compositionally biased region" description="Basic and acidic residues" evidence="3">
    <location>
        <begin position="760"/>
        <end position="793"/>
    </location>
</feature>
<sequence>MGKSKKQSHKPKSKDTNQEKLYLLRMDLCGPMRVVSVNRKKYFLFIVDDYSRLTWVKFLASKDEAPDFIIKFLKMIQIRLNEIVRNIHTDNGTKFVNQTLRDYYEQVGISHDTSAEIVATACYSQNRSIIRCRHEKTSYELLHDRKPDLSYLHVFGVLCYPNNDSENLGKLQAKADIVVEEGEPVDSTGAGAFYIGTKEATLAGGEKNSSNTELIFEESSSLDVIPTTVHSNAPISEHLTRKYRQEEGIDFEESFSPVARLEAVWIFLTFVAHMNMIVYQIDLMTKFVNYTLREKVYVSQPDGFVDPDNPNHVYRLKKSLYGLKKAPRACLDFSTIEVSTRSQDSIPYFLSVSRAYFDWNCEYAFTCEDLALIRRIPFTGYGVLYHPNKAAEAHIYGRNDEIDMYVQTHLHLSLTKVFDSPSPLVVNPPMKKSAKSLKPLRTTRTMNLELRNTMKHDDIEGMVSKEDANDVSTGKEGLVEPKNCGIKPKDIETMSDILVLVAENPILNPDFGSNNKPKSHVRVSFKDVRRPAMFKVSEVHLFKRVKSVSNFEVREINATNDIRMGDKCSIKKSFSFMSALIGDQLSGNNKLRYVVGSVNGSGRKVVEMDPIIKDGSIKLNITAVEQFVGYRMSYREIIGNLRRMWRPYHFDDIIVNNSRLYFCKFKSHEGMQSVIENGPCAKDLTEKEKAIKETINPVITYEVNTISNDGWKSVGYRRNSYGRGSFSTNRRGSFRSNRSSYMNNGGRGNGINRQYVLVKNNERSTSNKEEDLRTTKKDQGNNDSIDKMNKDSGVENVSVSDSNSKKEKTDEDLKFNTRFSMSNDEENSEDIVKWREFCSRIDIMCDMVNVKRTLWKNLNDHKILASNSPWSLDKDPHNALQSEEEMVYSRAYTNSVLDEEKLLKQKTKIEWLREGDHNIACFYKVLKGRVSKSRIEVVTNDAGNTYYGNDIPAKFMEYFKNFFGGIRASMFDIKDDNVAGPDGFTSKIFKKAWVNVGPDEGLDGLVDINQCAFIHSRHISDNILLTQDLMVGRGLDEFSMCSGLYPSMEKSTSYFCNAPNDVKVQISLGMPFKECTFPIRYLSVPMMTRKLRSDDCRVLIDNVKKNIFDWKKKYLSYAACCWRHILKLRDKIQDHVGFKMTKRFKDVLDVLIPVLNEFEDKAIWFNKKFEEINFSVKEVCNVLRYDMPSVMWHEHVRIVEVVFNLIVNTIRLKLLSFDIKWSRDVGIATKVWRIFVHESMMDFTISLAFLVFMVYSGHGLTITIAI</sequence>
<dbReference type="PROSITE" id="PS50994">
    <property type="entry name" value="INTEGRASE"/>
    <property type="match status" value="1"/>
</dbReference>
<keyword evidence="2" id="KW-0378">Hydrolase</keyword>
<dbReference type="PANTHER" id="PTHR42648:SF21">
    <property type="entry name" value="CYSTEINE-RICH RLK (RECEPTOR-LIKE PROTEIN KINASE) 8"/>
    <property type="match status" value="1"/>
</dbReference>
<accession>A0A6L2LFB9</accession>
<evidence type="ECO:0000259" key="5">
    <source>
        <dbReference type="PROSITE" id="PS50994"/>
    </source>
</evidence>